<feature type="domain" description="Beta galactosidase small chain/" evidence="9">
    <location>
        <begin position="824"/>
        <end position="1108"/>
    </location>
</feature>
<dbReference type="InterPro" id="IPR011013">
    <property type="entry name" value="Gal_mutarotase_sf_dom"/>
</dbReference>
<comment type="similarity">
    <text evidence="2 7">Belongs to the glycosyl hydrolase 2 family.</text>
</comment>
<evidence type="ECO:0000256" key="6">
    <source>
        <dbReference type="ARBA" id="ARBA00032230"/>
    </source>
</evidence>
<dbReference type="InterPro" id="IPR023230">
    <property type="entry name" value="Glyco_hydro_2_CS"/>
</dbReference>
<dbReference type="Gene3D" id="2.60.40.10">
    <property type="entry name" value="Immunoglobulins"/>
    <property type="match status" value="2"/>
</dbReference>
<keyword evidence="4 7" id="KW-0378">Hydrolase</keyword>
<evidence type="ECO:0000256" key="5">
    <source>
        <dbReference type="ARBA" id="ARBA00023295"/>
    </source>
</evidence>
<dbReference type="GO" id="GO:0005990">
    <property type="term" value="P:lactose catabolic process"/>
    <property type="evidence" value="ECO:0007669"/>
    <property type="project" value="TreeGrafter"/>
</dbReference>
<accession>A0A8H7PT69</accession>
<evidence type="ECO:0000256" key="8">
    <source>
        <dbReference type="SAM" id="MobiDB-lite"/>
    </source>
</evidence>
<dbReference type="PRINTS" id="PR00132">
    <property type="entry name" value="GLHYDRLASE2"/>
</dbReference>
<evidence type="ECO:0000313" key="11">
    <source>
        <dbReference type="Proteomes" id="UP000654370"/>
    </source>
</evidence>
<dbReference type="Pfam" id="PF02929">
    <property type="entry name" value="Bgal_small_N"/>
    <property type="match status" value="1"/>
</dbReference>
<keyword evidence="5 7" id="KW-0326">Glycosidase</keyword>
<reference evidence="10" key="1">
    <citation type="submission" date="2020-12" db="EMBL/GenBank/DDBJ databases">
        <title>Metabolic potential, ecology and presence of endohyphal bacteria is reflected in genomic diversity of Mucoromycotina.</title>
        <authorList>
            <person name="Muszewska A."/>
            <person name="Okrasinska A."/>
            <person name="Steczkiewicz K."/>
            <person name="Drgas O."/>
            <person name="Orlowska M."/>
            <person name="Perlinska-Lenart U."/>
            <person name="Aleksandrzak-Piekarczyk T."/>
            <person name="Szatraj K."/>
            <person name="Zielenkiewicz U."/>
            <person name="Pilsyk S."/>
            <person name="Malc E."/>
            <person name="Mieczkowski P."/>
            <person name="Kruszewska J.S."/>
            <person name="Biernat P."/>
            <person name="Pawlowska J."/>
        </authorList>
    </citation>
    <scope>NUCLEOTIDE SEQUENCE</scope>
    <source>
        <strain evidence="10">WA0000067209</strain>
    </source>
</reference>
<comment type="catalytic activity">
    <reaction evidence="1">
        <text>Hydrolysis of terminal non-reducing beta-D-galactose residues in beta-D-galactosides.</text>
        <dbReference type="EC" id="3.2.1.23"/>
    </reaction>
</comment>
<dbReference type="SUPFAM" id="SSF74650">
    <property type="entry name" value="Galactose mutarotase-like"/>
    <property type="match status" value="1"/>
</dbReference>
<dbReference type="InterPro" id="IPR014718">
    <property type="entry name" value="GH-type_carb-bd"/>
</dbReference>
<dbReference type="Pfam" id="PF00703">
    <property type="entry name" value="Glyco_hydro_2"/>
    <property type="match status" value="1"/>
</dbReference>
<dbReference type="InterPro" id="IPR032312">
    <property type="entry name" value="LacZ_4"/>
</dbReference>
<dbReference type="InterPro" id="IPR006102">
    <property type="entry name" value="Ig-like_GH2"/>
</dbReference>
<feature type="region of interest" description="Disordered" evidence="8">
    <location>
        <begin position="499"/>
        <end position="519"/>
    </location>
</feature>
<dbReference type="GO" id="GO:0030246">
    <property type="term" value="F:carbohydrate binding"/>
    <property type="evidence" value="ECO:0007669"/>
    <property type="project" value="InterPro"/>
</dbReference>
<comment type="caution">
    <text evidence="10">The sequence shown here is derived from an EMBL/GenBank/DDBJ whole genome shotgun (WGS) entry which is preliminary data.</text>
</comment>
<dbReference type="PANTHER" id="PTHR46323">
    <property type="entry name" value="BETA-GALACTOSIDASE"/>
    <property type="match status" value="1"/>
</dbReference>
<dbReference type="PANTHER" id="PTHR46323:SF2">
    <property type="entry name" value="BETA-GALACTOSIDASE"/>
    <property type="match status" value="1"/>
</dbReference>
<dbReference type="InterPro" id="IPR006103">
    <property type="entry name" value="Glyco_hydro_2_cat"/>
</dbReference>
<name>A0A8H7PT69_MORIS</name>
<dbReference type="InterPro" id="IPR013783">
    <property type="entry name" value="Ig-like_fold"/>
</dbReference>
<keyword evidence="11" id="KW-1185">Reference proteome</keyword>
<proteinExistence type="inferred from homology"/>
<dbReference type="SUPFAM" id="SSF49785">
    <property type="entry name" value="Galactose-binding domain-like"/>
    <property type="match status" value="1"/>
</dbReference>
<dbReference type="SUPFAM" id="SSF49303">
    <property type="entry name" value="beta-Galactosidase/glucuronidase domain"/>
    <property type="match status" value="2"/>
</dbReference>
<evidence type="ECO:0000256" key="7">
    <source>
        <dbReference type="RuleBase" id="RU361154"/>
    </source>
</evidence>
<evidence type="ECO:0000313" key="10">
    <source>
        <dbReference type="EMBL" id="KAG2178801.1"/>
    </source>
</evidence>
<evidence type="ECO:0000256" key="1">
    <source>
        <dbReference type="ARBA" id="ARBA00001412"/>
    </source>
</evidence>
<organism evidence="10 11">
    <name type="scientific">Mortierella isabellina</name>
    <name type="common">Filamentous fungus</name>
    <name type="synonym">Umbelopsis isabellina</name>
    <dbReference type="NCBI Taxonomy" id="91625"/>
    <lineage>
        <taxon>Eukaryota</taxon>
        <taxon>Fungi</taxon>
        <taxon>Fungi incertae sedis</taxon>
        <taxon>Mucoromycota</taxon>
        <taxon>Mucoromycotina</taxon>
        <taxon>Umbelopsidomycetes</taxon>
        <taxon>Umbelopsidales</taxon>
        <taxon>Umbelopsidaceae</taxon>
        <taxon>Umbelopsis</taxon>
    </lineage>
</organism>
<dbReference type="EC" id="3.2.1.23" evidence="3"/>
<dbReference type="InterPro" id="IPR006101">
    <property type="entry name" value="Glyco_hydro_2"/>
</dbReference>
<dbReference type="Pfam" id="PF02837">
    <property type="entry name" value="Glyco_hydro_2_N"/>
    <property type="match status" value="1"/>
</dbReference>
<dbReference type="InterPro" id="IPR006104">
    <property type="entry name" value="Glyco_hydro_2_N"/>
</dbReference>
<dbReference type="Gene3D" id="3.20.20.80">
    <property type="entry name" value="Glycosidases"/>
    <property type="match status" value="1"/>
</dbReference>
<feature type="compositionally biased region" description="Basic and acidic residues" evidence="8">
    <location>
        <begin position="499"/>
        <end position="511"/>
    </location>
</feature>
<protein>
    <recommendedName>
        <fullName evidence="3">beta-galactosidase</fullName>
        <ecNumber evidence="3">3.2.1.23</ecNumber>
    </recommendedName>
    <alternativeName>
        <fullName evidence="6">Lactase</fullName>
    </alternativeName>
</protein>
<dbReference type="GO" id="GO:0009341">
    <property type="term" value="C:beta-galactosidase complex"/>
    <property type="evidence" value="ECO:0007669"/>
    <property type="project" value="InterPro"/>
</dbReference>
<dbReference type="PROSITE" id="PS00719">
    <property type="entry name" value="GLYCOSYL_HYDROL_F2_1"/>
    <property type="match status" value="1"/>
</dbReference>
<dbReference type="Pfam" id="PF16353">
    <property type="entry name" value="LacZ_4"/>
    <property type="match status" value="1"/>
</dbReference>
<evidence type="ECO:0000256" key="3">
    <source>
        <dbReference type="ARBA" id="ARBA00012756"/>
    </source>
</evidence>
<dbReference type="OrthoDB" id="408320at2759"/>
<dbReference type="InterPro" id="IPR036156">
    <property type="entry name" value="Beta-gal/glucu_dom_sf"/>
</dbReference>
<dbReference type="SUPFAM" id="SSF51445">
    <property type="entry name" value="(Trans)glycosidases"/>
    <property type="match status" value="1"/>
</dbReference>
<dbReference type="InterPro" id="IPR004199">
    <property type="entry name" value="B-gal_small/dom_5"/>
</dbReference>
<dbReference type="GO" id="GO:0004565">
    <property type="term" value="F:beta-galactosidase activity"/>
    <property type="evidence" value="ECO:0007669"/>
    <property type="project" value="UniProtKB-EC"/>
</dbReference>
<gene>
    <name evidence="10" type="ORF">INT43_001647</name>
</gene>
<dbReference type="SMART" id="SM01038">
    <property type="entry name" value="Bgal_small_N"/>
    <property type="match status" value="1"/>
</dbReference>
<evidence type="ECO:0000256" key="4">
    <source>
        <dbReference type="ARBA" id="ARBA00022801"/>
    </source>
</evidence>
<dbReference type="Gene3D" id="2.70.98.10">
    <property type="match status" value="1"/>
</dbReference>
<dbReference type="InterPro" id="IPR017853">
    <property type="entry name" value="GH"/>
</dbReference>
<sequence length="1113" mass="126778">MTFTVNQEWDDPKVVGINTLPPRTWSFPAESAESGLARITSRGHQFPANALSCKDKVHSLNGFWDFKLYPNPRSVDSNWFTQQDNEFTQIPVPSNWEMVGHDIPRYTNIVYPFDLSNVPHAPTEDNPVGCYRRKLSIPDGWECTDKRDRIIVHFSGVKSCIYLWVNGQFVGFSKDSMTAVEFDITGNVNPGEDNVLAAQVIRWCDGSYLEDQDFWDLSGIQRDVLLYCVPAEHGYLQDTQIDTFADGTLKIRGQLYCNSTPKDATLRVVLRDLGEDQTHLFAESYQVDSLLEVKQEKEDGQTYSLKEIVEQVQNAKQWTGEAPHLYGVTVELIKNDQLLDCRAWRVGFRTVSINDQHQICVNDMPVMFRGVNRHEHNAWRGRYLTEKDMLEDIHLFLQHNVNSVRTCHYPNSPRWYELCDEYGIYVMDEVNIETHGMHLLGDWDRLSKDADWKDAYVDRTKRMVQRDRNFASIVIWSLGNESGYGQNQEAQYDWIKSSDKSGRPVHYEGRPPDPTGQSVEAVNSTSNVKKYSAFDINSNMYFSPREVQTATLEDTERPVVSCEFAHAMGNGTGNFEDYVEVWYNNSRTQGGWIWDWVDQGIALEIRENNPGAKYHLPNPDITHEIAKGNGCWLYGGDFGEQPHDADFCINGMVAPDRVPHPGCHEMKHCYSPIALKLVQCDTTYTLIEVHNRFDFKTNLSEEYKVAWEVWDESSHKITSGYESLPSNLSPRQKQRLLLKHEETASFLRSKKWSGPKQVFVNINIVSTTAKEWAPKSSLIAGWQFEVPLYEPGGMPSPAKFADIESVSEKEAVEIVDDKDQLILRSKDKSASATFSKSNGKLTSYTVDGHNLLVEGPSPNFWRAPTSNDEAGGNDSYAYYWRQAGLDNLKAQDISVYKVTHDSVRVTGNIPLTKPLGTIDYFMDYKLDSATSELYVSVEYSIKFEQDSNIFQSLTFPRVGVSLKLPTVTSSQYRYAGLGPFENYSDRKRAAFQGIYTIDIASDEVPYVNPQAYGNREEVRWIEITNEDGRQGIIATATQRSVFSTSVHPYSQENLTAAKHLDEVKVDDVVHLYIDAAHSGVGGDDSWSRRIHKQYLVEDSTYGLRFKLGKPTHE</sequence>
<evidence type="ECO:0000256" key="2">
    <source>
        <dbReference type="ARBA" id="ARBA00007401"/>
    </source>
</evidence>
<dbReference type="Proteomes" id="UP000654370">
    <property type="component" value="Unassembled WGS sequence"/>
</dbReference>
<dbReference type="InterPro" id="IPR008979">
    <property type="entry name" value="Galactose-bd-like_sf"/>
</dbReference>
<dbReference type="EMBL" id="JAEPQZ010000007">
    <property type="protein sequence ID" value="KAG2178801.1"/>
    <property type="molecule type" value="Genomic_DNA"/>
</dbReference>
<dbReference type="AlphaFoldDB" id="A0A8H7PT69"/>
<evidence type="ECO:0000259" key="9">
    <source>
        <dbReference type="SMART" id="SM01038"/>
    </source>
</evidence>
<dbReference type="Gene3D" id="2.60.120.260">
    <property type="entry name" value="Galactose-binding domain-like"/>
    <property type="match status" value="1"/>
</dbReference>
<dbReference type="Pfam" id="PF02836">
    <property type="entry name" value="Glyco_hydro_2_C"/>
    <property type="match status" value="1"/>
</dbReference>
<dbReference type="InterPro" id="IPR050347">
    <property type="entry name" value="Bact_Beta-galactosidase"/>
</dbReference>